<reference evidence="2 3" key="1">
    <citation type="submission" date="2024-11" db="EMBL/GenBank/DDBJ databases">
        <title>A near-complete genome assembly of Cinchona calisaya.</title>
        <authorList>
            <person name="Lian D.C."/>
            <person name="Zhao X.W."/>
            <person name="Wei L."/>
        </authorList>
    </citation>
    <scope>NUCLEOTIDE SEQUENCE [LARGE SCALE GENOMIC DNA]</scope>
    <source>
        <tissue evidence="2">Nenye</tissue>
    </source>
</reference>
<proteinExistence type="predicted"/>
<dbReference type="AlphaFoldDB" id="A0ABD2Y854"/>
<protein>
    <recommendedName>
        <fullName evidence="1">TOD1/MUCI70 glycosyltransferase-like domain-containing protein</fullName>
    </recommendedName>
</protein>
<comment type="caution">
    <text evidence="2">The sequence shown here is derived from an EMBL/GenBank/DDBJ whole genome shotgun (WGS) entry which is preliminary data.</text>
</comment>
<accession>A0ABD2Y854</accession>
<name>A0ABD2Y854_9GENT</name>
<evidence type="ECO:0000313" key="3">
    <source>
        <dbReference type="Proteomes" id="UP001630127"/>
    </source>
</evidence>
<dbReference type="Pfam" id="PF04765">
    <property type="entry name" value="TOD1_MUCI70"/>
    <property type="match status" value="1"/>
</dbReference>
<dbReference type="EMBL" id="JBJUIK010000015">
    <property type="protein sequence ID" value="KAL3503213.1"/>
    <property type="molecule type" value="Genomic_DNA"/>
</dbReference>
<feature type="domain" description="TOD1/MUCI70 glycosyltransferase-like" evidence="1">
    <location>
        <begin position="42"/>
        <end position="108"/>
    </location>
</feature>
<gene>
    <name evidence="2" type="ORF">ACH5RR_037662</name>
</gene>
<evidence type="ECO:0000313" key="2">
    <source>
        <dbReference type="EMBL" id="KAL3503213.1"/>
    </source>
</evidence>
<evidence type="ECO:0000259" key="1">
    <source>
        <dbReference type="Pfam" id="PF04765"/>
    </source>
</evidence>
<dbReference type="InterPro" id="IPR006852">
    <property type="entry name" value="TOD1_MUCI70"/>
</dbReference>
<dbReference type="PANTHER" id="PTHR12956">
    <property type="entry name" value="ALKALINE CERAMIDASE-RELATED"/>
    <property type="match status" value="1"/>
</dbReference>
<organism evidence="2 3">
    <name type="scientific">Cinchona calisaya</name>
    <dbReference type="NCBI Taxonomy" id="153742"/>
    <lineage>
        <taxon>Eukaryota</taxon>
        <taxon>Viridiplantae</taxon>
        <taxon>Streptophyta</taxon>
        <taxon>Embryophyta</taxon>
        <taxon>Tracheophyta</taxon>
        <taxon>Spermatophyta</taxon>
        <taxon>Magnoliopsida</taxon>
        <taxon>eudicotyledons</taxon>
        <taxon>Gunneridae</taxon>
        <taxon>Pentapetalae</taxon>
        <taxon>asterids</taxon>
        <taxon>lamiids</taxon>
        <taxon>Gentianales</taxon>
        <taxon>Rubiaceae</taxon>
        <taxon>Cinchonoideae</taxon>
        <taxon>Cinchoneae</taxon>
        <taxon>Cinchona</taxon>
    </lineage>
</organism>
<keyword evidence="3" id="KW-1185">Reference proteome</keyword>
<sequence length="111" mass="12836">MCLVLTPDVMARPQSFCHIGSFPMSGSLFGLMESFSLLWIHIKFLKEAEANKAAGKYDNISINNRIDFYKKEDVPEECMITREHIPVTDLFTCLWSNEVDHFTSKDRVFQL</sequence>
<dbReference type="InterPro" id="IPR048354">
    <property type="entry name" value="TOD1_MUCI70_glycTrfase_dom"/>
</dbReference>
<dbReference type="Proteomes" id="UP001630127">
    <property type="component" value="Unassembled WGS sequence"/>
</dbReference>
<dbReference type="PANTHER" id="PTHR12956:SF61">
    <property type="entry name" value="TRNA (MET) CYTIDINE ACETYLTRANSFERASE-RELATED"/>
    <property type="match status" value="1"/>
</dbReference>